<evidence type="ECO:0000256" key="2">
    <source>
        <dbReference type="ARBA" id="ARBA00008974"/>
    </source>
</evidence>
<evidence type="ECO:0000313" key="9">
    <source>
        <dbReference type="EMBL" id="MBB2899329.1"/>
    </source>
</evidence>
<feature type="transmembrane region" description="Helical" evidence="8">
    <location>
        <begin position="247"/>
        <end position="269"/>
    </location>
</feature>
<gene>
    <name evidence="9" type="ORF">FHR75_000117</name>
</gene>
<feature type="transmembrane region" description="Helical" evidence="8">
    <location>
        <begin position="289"/>
        <end position="308"/>
    </location>
</feature>
<feature type="transmembrane region" description="Helical" evidence="8">
    <location>
        <begin position="137"/>
        <end position="164"/>
    </location>
</feature>
<keyword evidence="4 8" id="KW-0812">Transmembrane</keyword>
<protein>
    <submittedName>
        <fullName evidence="9">Purine-cytosine permease-like protein</fullName>
    </submittedName>
</protein>
<feature type="transmembrane region" description="Helical" evidence="8">
    <location>
        <begin position="426"/>
        <end position="449"/>
    </location>
</feature>
<dbReference type="Gene3D" id="1.10.4160.10">
    <property type="entry name" value="Hydantoin permease"/>
    <property type="match status" value="1"/>
</dbReference>
<sequence>MTTTPTADGETTTAVRTETIERRSTETIPLDERRGRPRNLAWTWSSPNLEFATIFVGVLATQAFGLSFWQAAAALLLGNALAAISHGVLSARGPGVGVPQMVLGRTAFGHLGNLLPAALMSVMAGFGWFAVNSVSAAFALSALTSLPALLCLVAVVVVQIAIAALGHDLVHLFERYAAVVLAVVFAVVAVLTFAEADYSAAPATPGGTGGFILAAATAWGYTAGWNPYATDYTRYLRPGTGAAAGRAAGLGLFVSTSVLMLAGAASVTIPGAVDDNPTAAFTSHLPSALGQITLLAIALGAICANILNVYSGSMSFLTMGFTALTRRRAIVPVAFGVVGFVLAWAGLSDAGHAYEQFLLVIAYWIAPWLGVVLVDQFARRGQDLQPLLHDRAFRNPSGVAAMLIGLVLSVGLFANQEIYVGPVPAAAPGAGDLTALVGFAVAAATYALLPKRRPAAV</sequence>
<feature type="transmembrane region" description="Helical" evidence="8">
    <location>
        <begin position="353"/>
        <end position="374"/>
    </location>
</feature>
<evidence type="ECO:0000256" key="7">
    <source>
        <dbReference type="PIRNR" id="PIRNR002744"/>
    </source>
</evidence>
<dbReference type="PIRSF" id="PIRSF002744">
    <property type="entry name" value="Pur-cyt_permease"/>
    <property type="match status" value="1"/>
</dbReference>
<dbReference type="GO" id="GO:0005886">
    <property type="term" value="C:plasma membrane"/>
    <property type="evidence" value="ECO:0007669"/>
    <property type="project" value="TreeGrafter"/>
</dbReference>
<feature type="transmembrane region" description="Helical" evidence="8">
    <location>
        <begin position="110"/>
        <end position="131"/>
    </location>
</feature>
<evidence type="ECO:0000256" key="6">
    <source>
        <dbReference type="ARBA" id="ARBA00023136"/>
    </source>
</evidence>
<evidence type="ECO:0000313" key="10">
    <source>
        <dbReference type="Proteomes" id="UP000533269"/>
    </source>
</evidence>
<evidence type="ECO:0000256" key="1">
    <source>
        <dbReference type="ARBA" id="ARBA00004141"/>
    </source>
</evidence>
<dbReference type="InterPro" id="IPR001248">
    <property type="entry name" value="Pur-cyt_permease"/>
</dbReference>
<comment type="caution">
    <text evidence="9">The sequence shown here is derived from an EMBL/GenBank/DDBJ whole genome shotgun (WGS) entry which is preliminary data.</text>
</comment>
<dbReference type="InterPro" id="IPR026030">
    <property type="entry name" value="Pur-cyt_permease_Fcy2/21/22"/>
</dbReference>
<dbReference type="Pfam" id="PF02133">
    <property type="entry name" value="Transp_cyt_pur"/>
    <property type="match status" value="1"/>
</dbReference>
<feature type="transmembrane region" description="Helical" evidence="8">
    <location>
        <begin position="329"/>
        <end position="347"/>
    </location>
</feature>
<feature type="transmembrane region" description="Helical" evidence="8">
    <location>
        <begin position="176"/>
        <end position="194"/>
    </location>
</feature>
<name>A0A7W4XVM1_KINRA</name>
<keyword evidence="6 7" id="KW-0472">Membrane</keyword>
<keyword evidence="5 8" id="KW-1133">Transmembrane helix</keyword>
<feature type="transmembrane region" description="Helical" evidence="8">
    <location>
        <begin position="395"/>
        <end position="414"/>
    </location>
</feature>
<dbReference type="Proteomes" id="UP000533269">
    <property type="component" value="Unassembled WGS sequence"/>
</dbReference>
<accession>A0A7W4XVM1</accession>
<dbReference type="AlphaFoldDB" id="A0A7W4XVM1"/>
<feature type="transmembrane region" description="Helical" evidence="8">
    <location>
        <begin position="206"/>
        <end position="226"/>
    </location>
</feature>
<reference evidence="9 10" key="1">
    <citation type="submission" date="2020-08" db="EMBL/GenBank/DDBJ databases">
        <title>The Agave Microbiome: Exploring the role of microbial communities in plant adaptations to desert environments.</title>
        <authorList>
            <person name="Partida-Martinez L.P."/>
        </authorList>
    </citation>
    <scope>NUCLEOTIDE SEQUENCE [LARGE SCALE GENOMIC DNA]</scope>
    <source>
        <strain evidence="9 10">AS2.23</strain>
    </source>
</reference>
<feature type="transmembrane region" description="Helical" evidence="8">
    <location>
        <begin position="66"/>
        <end position="89"/>
    </location>
</feature>
<dbReference type="RefSeq" id="WP_183390008.1">
    <property type="nucleotide sequence ID" value="NZ_JACHVY010000001.1"/>
</dbReference>
<comment type="subcellular location">
    <subcellularLocation>
        <location evidence="1">Membrane</location>
        <topology evidence="1">Multi-pass membrane protein</topology>
    </subcellularLocation>
</comment>
<feature type="transmembrane region" description="Helical" evidence="8">
    <location>
        <begin position="40"/>
        <end position="60"/>
    </location>
</feature>
<dbReference type="EMBL" id="JACHVY010000001">
    <property type="protein sequence ID" value="MBB2899329.1"/>
    <property type="molecule type" value="Genomic_DNA"/>
</dbReference>
<evidence type="ECO:0000256" key="5">
    <source>
        <dbReference type="ARBA" id="ARBA00022989"/>
    </source>
</evidence>
<organism evidence="9 10">
    <name type="scientific">Kineococcus radiotolerans</name>
    <dbReference type="NCBI Taxonomy" id="131568"/>
    <lineage>
        <taxon>Bacteria</taxon>
        <taxon>Bacillati</taxon>
        <taxon>Actinomycetota</taxon>
        <taxon>Actinomycetes</taxon>
        <taxon>Kineosporiales</taxon>
        <taxon>Kineosporiaceae</taxon>
        <taxon>Kineococcus</taxon>
    </lineage>
</organism>
<reference evidence="9 10" key="2">
    <citation type="submission" date="2020-08" db="EMBL/GenBank/DDBJ databases">
        <authorList>
            <person name="Partida-Martinez L."/>
            <person name="Huntemann M."/>
            <person name="Clum A."/>
            <person name="Wang J."/>
            <person name="Palaniappan K."/>
            <person name="Ritter S."/>
            <person name="Chen I.-M."/>
            <person name="Stamatis D."/>
            <person name="Reddy T."/>
            <person name="O'Malley R."/>
            <person name="Daum C."/>
            <person name="Shapiro N."/>
            <person name="Ivanova N."/>
            <person name="Kyrpides N."/>
            <person name="Woyke T."/>
        </authorList>
    </citation>
    <scope>NUCLEOTIDE SEQUENCE [LARGE SCALE GENOMIC DNA]</scope>
    <source>
        <strain evidence="9 10">AS2.23</strain>
    </source>
</reference>
<evidence type="ECO:0000256" key="8">
    <source>
        <dbReference type="SAM" id="Phobius"/>
    </source>
</evidence>
<keyword evidence="3 7" id="KW-0813">Transport</keyword>
<evidence type="ECO:0000256" key="3">
    <source>
        <dbReference type="ARBA" id="ARBA00022448"/>
    </source>
</evidence>
<dbReference type="PANTHER" id="PTHR31806">
    <property type="entry name" value="PURINE-CYTOSINE PERMEASE FCY2-RELATED"/>
    <property type="match status" value="1"/>
</dbReference>
<dbReference type="PANTHER" id="PTHR31806:SF1">
    <property type="entry name" value="PURINE-CYTOSINE PERMEASE FCY2-RELATED"/>
    <property type="match status" value="1"/>
</dbReference>
<evidence type="ECO:0000256" key="4">
    <source>
        <dbReference type="ARBA" id="ARBA00022692"/>
    </source>
</evidence>
<dbReference type="GO" id="GO:0022857">
    <property type="term" value="F:transmembrane transporter activity"/>
    <property type="evidence" value="ECO:0007669"/>
    <property type="project" value="InterPro"/>
</dbReference>
<proteinExistence type="inferred from homology"/>
<comment type="similarity">
    <text evidence="2 7">Belongs to the purine-cytosine permease (2.A.39) family.</text>
</comment>